<sequence length="262" mass="30727">MQDLKSLQEQLQKIVSEYKFEIKKPPQSNFNTFVTKVNPHLQKIIQNYQPKLNGKEPPNGFKYQIPNQKEAEEKRKKEEQNANIQLKRDELERKFKSVLSKLDQTQINLQKMRATFKEKQTMKLNDITRQQNELKKIIIQQQKKLVNNKKEEQEAMEKDQGKLYKIKKELKTTVAKIEKCKNTSMLNELLQAIYNTDAGYNAILRGLNDKEVIERIEKAGELDSIDQDDQSEQAELDPIDQDDQSVVSALQRKQQLLVQGRQ</sequence>
<organism evidence="3">
    <name type="scientific">Hexamita inflata</name>
    <dbReference type="NCBI Taxonomy" id="28002"/>
    <lineage>
        <taxon>Eukaryota</taxon>
        <taxon>Metamonada</taxon>
        <taxon>Diplomonadida</taxon>
        <taxon>Hexamitidae</taxon>
        <taxon>Hexamitinae</taxon>
        <taxon>Hexamita</taxon>
    </lineage>
</organism>
<keyword evidence="1" id="KW-0175">Coiled coil</keyword>
<evidence type="ECO:0000313" key="3">
    <source>
        <dbReference type="EMBL" id="CAI9975431.1"/>
    </source>
</evidence>
<evidence type="ECO:0000256" key="1">
    <source>
        <dbReference type="SAM" id="Coils"/>
    </source>
</evidence>
<feature type="compositionally biased region" description="Acidic residues" evidence="2">
    <location>
        <begin position="223"/>
        <end position="243"/>
    </location>
</feature>
<reference evidence="4 5" key="2">
    <citation type="submission" date="2024-07" db="EMBL/GenBank/DDBJ databases">
        <authorList>
            <person name="Akdeniz Z."/>
        </authorList>
    </citation>
    <scope>NUCLEOTIDE SEQUENCE [LARGE SCALE GENOMIC DNA]</scope>
</reference>
<gene>
    <name evidence="3" type="ORF">HINF_LOCUS63076</name>
    <name evidence="4" type="ORF">HINF_LOCUS9459</name>
</gene>
<evidence type="ECO:0000256" key="2">
    <source>
        <dbReference type="SAM" id="MobiDB-lite"/>
    </source>
</evidence>
<feature type="region of interest" description="Disordered" evidence="2">
    <location>
        <begin position="220"/>
        <end position="244"/>
    </location>
</feature>
<keyword evidence="5" id="KW-1185">Reference proteome</keyword>
<dbReference type="AlphaFoldDB" id="A0AA86V3V6"/>
<dbReference type="EMBL" id="CATOUU010001169">
    <property type="protein sequence ID" value="CAI9975431.1"/>
    <property type="molecule type" value="Genomic_DNA"/>
</dbReference>
<comment type="caution">
    <text evidence="3">The sequence shown here is derived from an EMBL/GenBank/DDBJ whole genome shotgun (WGS) entry which is preliminary data.</text>
</comment>
<reference evidence="3" key="1">
    <citation type="submission" date="2023-06" db="EMBL/GenBank/DDBJ databases">
        <authorList>
            <person name="Kurt Z."/>
        </authorList>
    </citation>
    <scope>NUCLEOTIDE SEQUENCE</scope>
</reference>
<name>A0AA86V3V6_9EUKA</name>
<evidence type="ECO:0000313" key="5">
    <source>
        <dbReference type="Proteomes" id="UP001642409"/>
    </source>
</evidence>
<evidence type="ECO:0000313" key="4">
    <source>
        <dbReference type="EMBL" id="CAL5986542.1"/>
    </source>
</evidence>
<accession>A0AA86V3V6</accession>
<protein>
    <submittedName>
        <fullName evidence="4">Hypothetical_protein</fullName>
    </submittedName>
</protein>
<proteinExistence type="predicted"/>
<feature type="coiled-coil region" evidence="1">
    <location>
        <begin position="67"/>
        <end position="108"/>
    </location>
</feature>
<dbReference type="EMBL" id="CAXDID020000020">
    <property type="protein sequence ID" value="CAL5986542.1"/>
    <property type="molecule type" value="Genomic_DNA"/>
</dbReference>
<dbReference type="Proteomes" id="UP001642409">
    <property type="component" value="Unassembled WGS sequence"/>
</dbReference>